<accession>A0A3P6UYD0</accession>
<dbReference type="Proteomes" id="UP000277928">
    <property type="component" value="Unassembled WGS sequence"/>
</dbReference>
<proteinExistence type="predicted"/>
<evidence type="ECO:0000313" key="1">
    <source>
        <dbReference type="EMBL" id="VDK84658.1"/>
    </source>
</evidence>
<sequence>MTRRNGCEWSLLRSDPFLLQRALTSLTSESDGDRAWGVPDSFGIRRGVKHSRHLRSHCAASAIYAANGEGEIKESAKHNGCEEDGRRR</sequence>
<keyword evidence="2" id="KW-1185">Reference proteome</keyword>
<protein>
    <submittedName>
        <fullName evidence="1">Uncharacterized protein</fullName>
    </submittedName>
</protein>
<evidence type="ECO:0000313" key="2">
    <source>
        <dbReference type="Proteomes" id="UP000277928"/>
    </source>
</evidence>
<organism evidence="1 2">
    <name type="scientific">Litomosoides sigmodontis</name>
    <name type="common">Filarial nematode worm</name>
    <dbReference type="NCBI Taxonomy" id="42156"/>
    <lineage>
        <taxon>Eukaryota</taxon>
        <taxon>Metazoa</taxon>
        <taxon>Ecdysozoa</taxon>
        <taxon>Nematoda</taxon>
        <taxon>Chromadorea</taxon>
        <taxon>Rhabditida</taxon>
        <taxon>Spirurina</taxon>
        <taxon>Spiruromorpha</taxon>
        <taxon>Filarioidea</taxon>
        <taxon>Onchocercidae</taxon>
        <taxon>Litomosoides</taxon>
    </lineage>
</organism>
<reference evidence="1 2" key="1">
    <citation type="submission" date="2018-08" db="EMBL/GenBank/DDBJ databases">
        <authorList>
            <person name="Laetsch R D."/>
            <person name="Stevens L."/>
            <person name="Kumar S."/>
            <person name="Blaxter L. M."/>
        </authorList>
    </citation>
    <scope>NUCLEOTIDE SEQUENCE [LARGE SCALE GENOMIC DNA]</scope>
</reference>
<gene>
    <name evidence="1" type="ORF">NLS_LOCUS6752</name>
</gene>
<dbReference type="EMBL" id="UYRX01000625">
    <property type="protein sequence ID" value="VDK84658.1"/>
    <property type="molecule type" value="Genomic_DNA"/>
</dbReference>
<dbReference type="AlphaFoldDB" id="A0A3P6UYD0"/>
<name>A0A3P6UYD0_LITSI</name>